<gene>
    <name evidence="3" type="ORF">MGAL_10B025908</name>
</gene>
<evidence type="ECO:0000313" key="4">
    <source>
        <dbReference type="Proteomes" id="UP000596742"/>
    </source>
</evidence>
<evidence type="ECO:0000256" key="1">
    <source>
        <dbReference type="SAM" id="MobiDB-lite"/>
    </source>
</evidence>
<protein>
    <recommendedName>
        <fullName evidence="2">DZANK-type domain-containing protein</fullName>
    </recommendedName>
</protein>
<comment type="caution">
    <text evidence="3">The sequence shown here is derived from an EMBL/GenBank/DDBJ whole genome shotgun (WGS) entry which is preliminary data.</text>
</comment>
<feature type="domain" description="DZANK-type" evidence="2">
    <location>
        <begin position="50"/>
        <end position="98"/>
    </location>
</feature>
<dbReference type="Proteomes" id="UP000596742">
    <property type="component" value="Unassembled WGS sequence"/>
</dbReference>
<feature type="compositionally biased region" description="Basic and acidic residues" evidence="1">
    <location>
        <begin position="405"/>
        <end position="418"/>
    </location>
</feature>
<evidence type="ECO:0000259" key="2">
    <source>
        <dbReference type="Pfam" id="PF12773"/>
    </source>
</evidence>
<name>A0A8B6E533_MYTGA</name>
<sequence>MKCSKVTDIRLLERHVTDIQLLERHVTDIQLLERHGNDNFSNTMKCAKDSCGTEISDSAKFCTKCGTRVAVKSSVRKAICPECNHFILESHDFCLNCGSKVNPAIFTNKICRGEKENGEQCSTILALDTKFCPSCGTSTTDSVTASDVSVEPESLSGEHEECNPGISVQTTTTTFKQTENAIEYAYLIEQKGKGLPIDEHTQSNMFESGSPEILSPPSILLKEAGDGSNQAEISTLQLGIEKQNHVDQVKVSSERISTKTYVDKLTDFKENSRGTNESNGIPDEQMESDTKNLDGIIRDNITTRHGDIVNTSNCSIELSVSTAESENGQKVDQMIYPESNNQITEKADFVGEKVENGIQTHDILGTRGSESKQTEAEYDECTSSSYESATEDISDKGSRGTSDNESEHANLRNKEHSQDQTLKGSPRFKQFTERENEHHSSNEDLEYDNTHFENQKENSPEDGTSSMEDRDDRNETAFSEIQNEEISSRQNTENLRTFSLSGSRNSVADFEIYFHAILHNSLNSENCEVFIQFGVENRGEQNTQRFKMNKIRLENGHLYVSAAIPIARDFLNTEIFYKYCVATKDNEYTYEYFFNTKESVRCLQVLAADLNKMGDKLYNQYDGVVRGEKEFTNFIPHWDEYQYKKELLKDAELSVLVFLPYFPDSKNSFSGENGEELIMIIRRVETGLVSLYWQMEHCCERKELMKLFIKGLNTRFRQMISDLRTKSNNEKQEYRLKNTVNAATAIYLVIEYSVDISADDRAELCKALLPESYFESDNCPDVEALKEAFPTLFQ</sequence>
<accession>A0A8B6E533</accession>
<dbReference type="EMBL" id="UYJE01004511">
    <property type="protein sequence ID" value="VDI28616.1"/>
    <property type="molecule type" value="Genomic_DNA"/>
</dbReference>
<evidence type="ECO:0000313" key="3">
    <source>
        <dbReference type="EMBL" id="VDI28616.1"/>
    </source>
</evidence>
<feature type="compositionally biased region" description="Basic and acidic residues" evidence="1">
    <location>
        <begin position="430"/>
        <end position="459"/>
    </location>
</feature>
<reference evidence="3" key="1">
    <citation type="submission" date="2018-11" db="EMBL/GenBank/DDBJ databases">
        <authorList>
            <person name="Alioto T."/>
            <person name="Alioto T."/>
        </authorList>
    </citation>
    <scope>NUCLEOTIDE SEQUENCE</scope>
</reference>
<dbReference type="InterPro" id="IPR025874">
    <property type="entry name" value="DZR"/>
</dbReference>
<organism evidence="3 4">
    <name type="scientific">Mytilus galloprovincialis</name>
    <name type="common">Mediterranean mussel</name>
    <dbReference type="NCBI Taxonomy" id="29158"/>
    <lineage>
        <taxon>Eukaryota</taxon>
        <taxon>Metazoa</taxon>
        <taxon>Spiralia</taxon>
        <taxon>Lophotrochozoa</taxon>
        <taxon>Mollusca</taxon>
        <taxon>Bivalvia</taxon>
        <taxon>Autobranchia</taxon>
        <taxon>Pteriomorphia</taxon>
        <taxon>Mytilida</taxon>
        <taxon>Mytiloidea</taxon>
        <taxon>Mytilidae</taxon>
        <taxon>Mytilinae</taxon>
        <taxon>Mytilus</taxon>
    </lineage>
</organism>
<dbReference type="AlphaFoldDB" id="A0A8B6E533"/>
<dbReference type="Pfam" id="PF12773">
    <property type="entry name" value="DZR"/>
    <property type="match status" value="1"/>
</dbReference>
<feature type="region of interest" description="Disordered" evidence="1">
    <location>
        <begin position="361"/>
        <end position="472"/>
    </location>
</feature>
<keyword evidence="4" id="KW-1185">Reference proteome</keyword>
<proteinExistence type="predicted"/>